<protein>
    <submittedName>
        <fullName evidence="3">Extensin family protein</fullName>
    </submittedName>
</protein>
<proteinExistence type="predicted"/>
<dbReference type="RefSeq" id="WP_212659266.1">
    <property type="nucleotide sequence ID" value="NZ_JAGXTP010000002.1"/>
</dbReference>
<evidence type="ECO:0000313" key="3">
    <source>
        <dbReference type="EMBL" id="MBS3849621.1"/>
    </source>
</evidence>
<dbReference type="Pfam" id="PF06904">
    <property type="entry name" value="Extensin-like_C"/>
    <property type="match status" value="1"/>
</dbReference>
<feature type="region of interest" description="Disordered" evidence="1">
    <location>
        <begin position="36"/>
        <end position="105"/>
    </location>
</feature>
<keyword evidence="4" id="KW-1185">Reference proteome</keyword>
<feature type="compositionally biased region" description="Acidic residues" evidence="1">
    <location>
        <begin position="79"/>
        <end position="97"/>
    </location>
</feature>
<accession>A0A942I5Z2</accession>
<dbReference type="InterPro" id="IPR009683">
    <property type="entry name" value="Extensin-like_C"/>
</dbReference>
<dbReference type="Proteomes" id="UP000678281">
    <property type="component" value="Unassembled WGS sequence"/>
</dbReference>
<dbReference type="EMBL" id="JAGXTP010000002">
    <property type="protein sequence ID" value="MBS3849621.1"/>
    <property type="molecule type" value="Genomic_DNA"/>
</dbReference>
<evidence type="ECO:0000256" key="1">
    <source>
        <dbReference type="SAM" id="MobiDB-lite"/>
    </source>
</evidence>
<comment type="caution">
    <text evidence="3">The sequence shown here is derived from an EMBL/GenBank/DDBJ whole genome shotgun (WGS) entry which is preliminary data.</text>
</comment>
<evidence type="ECO:0000259" key="2">
    <source>
        <dbReference type="Pfam" id="PF06904"/>
    </source>
</evidence>
<sequence length="294" mass="30616">MDVIKSLFVVLLLSVGTPALGQDWLDGLQELANELTAPAQDTRSPPPAGPKPPERPVVERPKVAPVLPPVPLPRPDFDGATDAEAETPPADDAEPMSEEVAAPAAEPARVYQGACPAVLQGFVDATMGDPIEEGACGIQSPLVVTAVLSRGRMVPLSSPVTTSCAMASALPGWVAQVDGYASAMLDSALAQINTGPGYMCRLRNNGETGFVSEHGFANALDISGFTLADGRTIAVKTDWLPGNAPQGRMLRLAHDAACGEFTTVLGPEANADHDDHLHLDLGCHGQNCTALICE</sequence>
<feature type="compositionally biased region" description="Basic and acidic residues" evidence="1">
    <location>
        <begin position="52"/>
        <end position="62"/>
    </location>
</feature>
<evidence type="ECO:0000313" key="4">
    <source>
        <dbReference type="Proteomes" id="UP000678281"/>
    </source>
</evidence>
<dbReference type="AlphaFoldDB" id="A0A942I5Z2"/>
<name>A0A942I5Z2_9HYPH</name>
<organism evidence="3 4">
    <name type="scientific">Devosia litorisediminis</name>
    <dbReference type="NCBI Taxonomy" id="2829817"/>
    <lineage>
        <taxon>Bacteria</taxon>
        <taxon>Pseudomonadati</taxon>
        <taxon>Pseudomonadota</taxon>
        <taxon>Alphaproteobacteria</taxon>
        <taxon>Hyphomicrobiales</taxon>
        <taxon>Devosiaceae</taxon>
        <taxon>Devosia</taxon>
    </lineage>
</organism>
<gene>
    <name evidence="3" type="ORF">KD146_13025</name>
</gene>
<reference evidence="3" key="1">
    <citation type="submission" date="2021-04" db="EMBL/GenBank/DDBJ databases">
        <title>Devosia litorisediminis sp. nov., isolated from a sand dune.</title>
        <authorList>
            <person name="Park S."/>
            <person name="Yoon J.-H."/>
        </authorList>
    </citation>
    <scope>NUCLEOTIDE SEQUENCE</scope>
    <source>
        <strain evidence="3">BSSL-BM10</strain>
    </source>
</reference>
<feature type="domain" description="Extensin-like C-terminal" evidence="2">
    <location>
        <begin position="127"/>
        <end position="284"/>
    </location>
</feature>